<organism evidence="2 3">
    <name type="scientific">Ramazzottius varieornatus</name>
    <name type="common">Water bear</name>
    <name type="synonym">Tardigrade</name>
    <dbReference type="NCBI Taxonomy" id="947166"/>
    <lineage>
        <taxon>Eukaryota</taxon>
        <taxon>Metazoa</taxon>
        <taxon>Ecdysozoa</taxon>
        <taxon>Tardigrada</taxon>
        <taxon>Eutardigrada</taxon>
        <taxon>Parachela</taxon>
        <taxon>Hypsibioidea</taxon>
        <taxon>Ramazzottiidae</taxon>
        <taxon>Ramazzottius</taxon>
    </lineage>
</organism>
<gene>
    <name evidence="2" type="primary">RvY_13899</name>
    <name evidence="2" type="synonym">RvY_13899.1</name>
    <name evidence="2" type="ORF">RvY_13899-1</name>
</gene>
<sequence>MGNNPSSGRRRKRDRGLRKSCSVEIPSANQVDLRSDLLTLAQKWTNLSNALATGEEVEAGSVNDGLITRSAFENQMYPTASFLGSLLFQHFKSRSPSQGRDKDPSVMTHSVFVDNMTTVLALNSDTQQADFYFRVFSKGADTLNEDEMLLLLVTTVKIACSATGLSQLITDADQQVLHSLIRSLDVKGSSKIEVSRFQRWSWENELHLLRGLHHYVVQSLVACSGQPNDRALSQLEDEALPVLDEQDRYLQLSCVALLWFLSCALPSCYMKKKEAEMTMDDLACSYSVRSLSRPPSSPHFPTSSSFSTMSPHQFIQQLVSASNLTTWTLLYNSDKHGHAFNRLMHHTFHYSGPTVSIFVFESGLSYCLAVDIEWRESPNRWGGSDSVLLQLKPHFKRLDSGSNLAYLNANARGWYKGILLGRDAERPLIKIDSDFSTCEIWPETPDKLLCAEVWGCAGSAPKMAQVDQIKWENKAAEKLQKITRPGKSQYSTDKFLVDLVKNNRYELSS</sequence>
<dbReference type="AlphaFoldDB" id="A0A1D1VR92"/>
<evidence type="ECO:0000313" key="2">
    <source>
        <dbReference type="EMBL" id="GAV03481.1"/>
    </source>
</evidence>
<name>A0A1D1VR92_RAMVA</name>
<protein>
    <recommendedName>
        <fullName evidence="1">TLDc domain-containing protein</fullName>
    </recommendedName>
</protein>
<keyword evidence="3" id="KW-1185">Reference proteome</keyword>
<feature type="domain" description="TLDc" evidence="1">
    <location>
        <begin position="301"/>
        <end position="444"/>
    </location>
</feature>
<evidence type="ECO:0000313" key="3">
    <source>
        <dbReference type="Proteomes" id="UP000186922"/>
    </source>
</evidence>
<dbReference type="SMART" id="SM00584">
    <property type="entry name" value="TLDc"/>
    <property type="match status" value="1"/>
</dbReference>
<evidence type="ECO:0000259" key="1">
    <source>
        <dbReference type="PROSITE" id="PS51886"/>
    </source>
</evidence>
<proteinExistence type="predicted"/>
<comment type="caution">
    <text evidence="2">The sequence shown here is derived from an EMBL/GenBank/DDBJ whole genome shotgun (WGS) entry which is preliminary data.</text>
</comment>
<accession>A0A1D1VR92</accession>
<dbReference type="OrthoDB" id="289228at2759"/>
<dbReference type="InterPro" id="IPR006571">
    <property type="entry name" value="TLDc_dom"/>
</dbReference>
<reference evidence="2 3" key="1">
    <citation type="journal article" date="2016" name="Nat. Commun.">
        <title>Extremotolerant tardigrade genome and improved radiotolerance of human cultured cells by tardigrade-unique protein.</title>
        <authorList>
            <person name="Hashimoto T."/>
            <person name="Horikawa D.D."/>
            <person name="Saito Y."/>
            <person name="Kuwahara H."/>
            <person name="Kozuka-Hata H."/>
            <person name="Shin-I T."/>
            <person name="Minakuchi Y."/>
            <person name="Ohishi K."/>
            <person name="Motoyama A."/>
            <person name="Aizu T."/>
            <person name="Enomoto A."/>
            <person name="Kondo K."/>
            <person name="Tanaka S."/>
            <person name="Hara Y."/>
            <person name="Koshikawa S."/>
            <person name="Sagara H."/>
            <person name="Miura T."/>
            <person name="Yokobori S."/>
            <person name="Miyagawa K."/>
            <person name="Suzuki Y."/>
            <person name="Kubo T."/>
            <person name="Oyama M."/>
            <person name="Kohara Y."/>
            <person name="Fujiyama A."/>
            <person name="Arakawa K."/>
            <person name="Katayama T."/>
            <person name="Toyoda A."/>
            <person name="Kunieda T."/>
        </authorList>
    </citation>
    <scope>NUCLEOTIDE SEQUENCE [LARGE SCALE GENOMIC DNA]</scope>
    <source>
        <strain evidence="2 3">YOKOZUNA-1</strain>
    </source>
</reference>
<dbReference type="Pfam" id="PF07534">
    <property type="entry name" value="TLD"/>
    <property type="match status" value="1"/>
</dbReference>
<dbReference type="EMBL" id="BDGG01000009">
    <property type="protein sequence ID" value="GAV03481.1"/>
    <property type="molecule type" value="Genomic_DNA"/>
</dbReference>
<dbReference type="Proteomes" id="UP000186922">
    <property type="component" value="Unassembled WGS sequence"/>
</dbReference>
<dbReference type="PROSITE" id="PS51886">
    <property type="entry name" value="TLDC"/>
    <property type="match status" value="1"/>
</dbReference>